<evidence type="ECO:0000313" key="1">
    <source>
        <dbReference type="EMBL" id="CAD8123014.1"/>
    </source>
</evidence>
<sequence length="231" mass="27348">MSKMFDTKQSQNPKSLRIQSNKLESILYKIQNQKFLNKNDELEKKSPNQQQFSKLVKRTIFNDFCQQSLTSRRITQFQNDNVLNQSNIKASYNKLPQITQKLKTISKANYSQERISQILQKSEIPLMKKRMITDSEEINLKDQLNIKKLNEQLSNQLYQQNQILFAMKKSSFPEVSELNDLSKQMDYIYKKNNINPLKIKVCQMSQSPRDKKNQNQSIEFLIKLLKETSRK</sequence>
<proteinExistence type="predicted"/>
<reference evidence="1" key="1">
    <citation type="submission" date="2021-01" db="EMBL/GenBank/DDBJ databases">
        <authorList>
            <consortium name="Genoscope - CEA"/>
            <person name="William W."/>
        </authorList>
    </citation>
    <scope>NUCLEOTIDE SEQUENCE</scope>
</reference>
<dbReference type="OrthoDB" id="316781at2759"/>
<evidence type="ECO:0000313" key="2">
    <source>
        <dbReference type="Proteomes" id="UP000692954"/>
    </source>
</evidence>
<name>A0A8S1R6W8_9CILI</name>
<comment type="caution">
    <text evidence="1">The sequence shown here is derived from an EMBL/GenBank/DDBJ whole genome shotgun (WGS) entry which is preliminary data.</text>
</comment>
<dbReference type="EMBL" id="CAJJDN010000142">
    <property type="protein sequence ID" value="CAD8123014.1"/>
    <property type="molecule type" value="Genomic_DNA"/>
</dbReference>
<gene>
    <name evidence="1" type="ORF">PSON_ATCC_30995.1.T1420024</name>
</gene>
<accession>A0A8S1R6W8</accession>
<protein>
    <submittedName>
        <fullName evidence="1">Uncharacterized protein</fullName>
    </submittedName>
</protein>
<dbReference type="Proteomes" id="UP000692954">
    <property type="component" value="Unassembled WGS sequence"/>
</dbReference>
<organism evidence="1 2">
    <name type="scientific">Paramecium sonneborni</name>
    <dbReference type="NCBI Taxonomy" id="65129"/>
    <lineage>
        <taxon>Eukaryota</taxon>
        <taxon>Sar</taxon>
        <taxon>Alveolata</taxon>
        <taxon>Ciliophora</taxon>
        <taxon>Intramacronucleata</taxon>
        <taxon>Oligohymenophorea</taxon>
        <taxon>Peniculida</taxon>
        <taxon>Parameciidae</taxon>
        <taxon>Paramecium</taxon>
    </lineage>
</organism>
<keyword evidence="2" id="KW-1185">Reference proteome</keyword>
<dbReference type="AlphaFoldDB" id="A0A8S1R6W8"/>